<comment type="caution">
    <text evidence="1">The sequence shown here is derived from an EMBL/GenBank/DDBJ whole genome shotgun (WGS) entry which is preliminary data.</text>
</comment>
<evidence type="ECO:0000313" key="1">
    <source>
        <dbReference type="EMBL" id="KAF5904531.1"/>
    </source>
</evidence>
<dbReference type="AlphaFoldDB" id="A0A8J4X7H5"/>
<evidence type="ECO:0000313" key="2">
    <source>
        <dbReference type="Proteomes" id="UP000727407"/>
    </source>
</evidence>
<proteinExistence type="predicted"/>
<sequence length="70" mass="7688">MKVGHSLQPSSARQSFLHWGLHRESLVSAGPSLLKVCVSDLALMFFNVCELFFASAGIKFKYPASCQSIL</sequence>
<gene>
    <name evidence="1" type="primary">pyrB</name>
    <name evidence="1" type="ORF">DAT39_005663</name>
</gene>
<accession>A0A8J4X7H5</accession>
<keyword evidence="2" id="KW-1185">Reference proteome</keyword>
<name>A0A8J4X7H5_CLAMG</name>
<organism evidence="1 2">
    <name type="scientific">Clarias magur</name>
    <name type="common">Asian catfish</name>
    <name type="synonym">Macropteronotus magur</name>
    <dbReference type="NCBI Taxonomy" id="1594786"/>
    <lineage>
        <taxon>Eukaryota</taxon>
        <taxon>Metazoa</taxon>
        <taxon>Chordata</taxon>
        <taxon>Craniata</taxon>
        <taxon>Vertebrata</taxon>
        <taxon>Euteleostomi</taxon>
        <taxon>Actinopterygii</taxon>
        <taxon>Neopterygii</taxon>
        <taxon>Teleostei</taxon>
        <taxon>Ostariophysi</taxon>
        <taxon>Siluriformes</taxon>
        <taxon>Clariidae</taxon>
        <taxon>Clarias</taxon>
    </lineage>
</organism>
<reference evidence="1" key="1">
    <citation type="submission" date="2020-07" db="EMBL/GenBank/DDBJ databases">
        <title>Clarias magur genome sequencing, assembly and annotation.</title>
        <authorList>
            <person name="Kushwaha B."/>
            <person name="Kumar R."/>
            <person name="Das P."/>
            <person name="Joshi C.G."/>
            <person name="Kumar D."/>
            <person name="Nagpure N.S."/>
            <person name="Pandey M."/>
            <person name="Agarwal S."/>
            <person name="Srivastava S."/>
            <person name="Singh M."/>
            <person name="Sahoo L."/>
            <person name="Jayasankar P."/>
            <person name="Meher P.K."/>
            <person name="Koringa P.G."/>
            <person name="Iquebal M.A."/>
            <person name="Das S.P."/>
            <person name="Bit A."/>
            <person name="Patnaik S."/>
            <person name="Patel N."/>
            <person name="Shah T.M."/>
            <person name="Hinsu A."/>
            <person name="Jena J.K."/>
        </authorList>
    </citation>
    <scope>NUCLEOTIDE SEQUENCE</scope>
    <source>
        <strain evidence="1">CIFAMagur01</strain>
        <tissue evidence="1">Testis</tissue>
    </source>
</reference>
<dbReference type="EMBL" id="QNUK01000055">
    <property type="protein sequence ID" value="KAF5904531.1"/>
    <property type="molecule type" value="Genomic_DNA"/>
</dbReference>
<dbReference type="Proteomes" id="UP000727407">
    <property type="component" value="Unassembled WGS sequence"/>
</dbReference>
<protein>
    <submittedName>
        <fullName evidence="1">Aspartate carbamoyltransferase</fullName>
    </submittedName>
</protein>